<proteinExistence type="predicted"/>
<sequence>MSQKIHHYSNGEVTIVWQPELCKHSKLCWKGLNTVFNPGKRPWINANAAATNAIIEQVKKCPSGALSYFMNEEGASHNSIS</sequence>
<dbReference type="EMBL" id="SDHW01000003">
    <property type="protein sequence ID" value="RXK59757.1"/>
    <property type="molecule type" value="Genomic_DNA"/>
</dbReference>
<dbReference type="InterPro" id="IPR010693">
    <property type="entry name" value="Divergent_4Fe-4S_mono-cluster"/>
</dbReference>
<dbReference type="Pfam" id="PF06902">
    <property type="entry name" value="Fer4_19"/>
    <property type="match status" value="1"/>
</dbReference>
<evidence type="ECO:0000313" key="2">
    <source>
        <dbReference type="EMBL" id="RXK59757.1"/>
    </source>
</evidence>
<dbReference type="Proteomes" id="UP000290204">
    <property type="component" value="Unassembled WGS sequence"/>
</dbReference>
<gene>
    <name evidence="2" type="ORF">ESA94_11910</name>
</gene>
<keyword evidence="3" id="KW-1185">Reference proteome</keyword>
<comment type="caution">
    <text evidence="2">The sequence shown here is derived from an EMBL/GenBank/DDBJ whole genome shotgun (WGS) entry which is preliminary data.</text>
</comment>
<evidence type="ECO:0000259" key="1">
    <source>
        <dbReference type="Pfam" id="PF06902"/>
    </source>
</evidence>
<reference evidence="2 3" key="1">
    <citation type="submission" date="2019-01" db="EMBL/GenBank/DDBJ databases">
        <title>Lacibacter sp. strain TTM-7.</title>
        <authorList>
            <person name="Chen W.-M."/>
        </authorList>
    </citation>
    <scope>NUCLEOTIDE SEQUENCE [LARGE SCALE GENOMIC DNA]</scope>
    <source>
        <strain evidence="2 3">TTM-7</strain>
    </source>
</reference>
<evidence type="ECO:0000313" key="3">
    <source>
        <dbReference type="Proteomes" id="UP000290204"/>
    </source>
</evidence>
<name>A0A4Q1CHF8_9BACT</name>
<dbReference type="AlphaFoldDB" id="A0A4Q1CHF8"/>
<organism evidence="2 3">
    <name type="scientific">Lacibacter luteus</name>
    <dbReference type="NCBI Taxonomy" id="2508719"/>
    <lineage>
        <taxon>Bacteria</taxon>
        <taxon>Pseudomonadati</taxon>
        <taxon>Bacteroidota</taxon>
        <taxon>Chitinophagia</taxon>
        <taxon>Chitinophagales</taxon>
        <taxon>Chitinophagaceae</taxon>
        <taxon>Lacibacter</taxon>
    </lineage>
</organism>
<protein>
    <submittedName>
        <fullName evidence="2">(4Fe-4S)-binding protein</fullName>
    </submittedName>
</protein>
<accession>A0A4Q1CHF8</accession>
<feature type="domain" description="Divergent 4Fe-4S mono-cluster" evidence="1">
    <location>
        <begin position="8"/>
        <end position="69"/>
    </location>
</feature>
<dbReference type="RefSeq" id="WP_129131131.1">
    <property type="nucleotide sequence ID" value="NZ_SDHW01000003.1"/>
</dbReference>
<dbReference type="OrthoDB" id="9795032at2"/>